<sequence length="267" mass="29519">MVFSTSTMIAIKVLALIFLSVYSDAAPADATQLALRFFPTHLSGKEKITLYHGTTDQEKGELEKGPKIMNPNQRGDLSAAGGFYLTDSLRAAGQFACNQKRANAKLIEDKKDAEAFAVIFEYEWDGTNAKVKDYDEWKKEDYDDFVAVCSANSLTAKTTESFNAKSRKESMAHSTPYKEKIKKMGEGYDMFNGPMPVLTDGVHVAPNFYQYAIVTESALAAHLIKVKVHRLPCTAFPPANKKALVLSDTQGPSAKFSKSVKEELHIK</sequence>
<feature type="signal peptide" evidence="1">
    <location>
        <begin position="1"/>
        <end position="25"/>
    </location>
</feature>
<dbReference type="AlphaFoldDB" id="A0A6A4IUG2"/>
<name>A0A6A4IUG2_9AGAR</name>
<reference evidence="2" key="1">
    <citation type="journal article" date="2019" name="Environ. Microbiol.">
        <title>Fungal ecological strategies reflected in gene transcription - a case study of two litter decomposers.</title>
        <authorList>
            <person name="Barbi F."/>
            <person name="Kohler A."/>
            <person name="Barry K."/>
            <person name="Baskaran P."/>
            <person name="Daum C."/>
            <person name="Fauchery L."/>
            <person name="Ihrmark K."/>
            <person name="Kuo A."/>
            <person name="LaButti K."/>
            <person name="Lipzen A."/>
            <person name="Morin E."/>
            <person name="Grigoriev I.V."/>
            <person name="Henrissat B."/>
            <person name="Lindahl B."/>
            <person name="Martin F."/>
        </authorList>
    </citation>
    <scope>NUCLEOTIDE SEQUENCE</scope>
    <source>
        <strain evidence="2">JB14</strain>
    </source>
</reference>
<dbReference type="OrthoDB" id="2928687at2759"/>
<evidence type="ECO:0000313" key="2">
    <source>
        <dbReference type="EMBL" id="KAE9411395.1"/>
    </source>
</evidence>
<dbReference type="EMBL" id="ML769383">
    <property type="protein sequence ID" value="KAE9411395.1"/>
    <property type="molecule type" value="Genomic_DNA"/>
</dbReference>
<keyword evidence="1" id="KW-0732">Signal</keyword>
<evidence type="ECO:0000313" key="3">
    <source>
        <dbReference type="Proteomes" id="UP000799118"/>
    </source>
</evidence>
<organism evidence="2 3">
    <name type="scientific">Gymnopus androsaceus JB14</name>
    <dbReference type="NCBI Taxonomy" id="1447944"/>
    <lineage>
        <taxon>Eukaryota</taxon>
        <taxon>Fungi</taxon>
        <taxon>Dikarya</taxon>
        <taxon>Basidiomycota</taxon>
        <taxon>Agaricomycotina</taxon>
        <taxon>Agaricomycetes</taxon>
        <taxon>Agaricomycetidae</taxon>
        <taxon>Agaricales</taxon>
        <taxon>Marasmiineae</taxon>
        <taxon>Omphalotaceae</taxon>
        <taxon>Gymnopus</taxon>
    </lineage>
</organism>
<accession>A0A6A4IUG2</accession>
<keyword evidence="3" id="KW-1185">Reference proteome</keyword>
<feature type="chain" id="PRO_5025622095" evidence="1">
    <location>
        <begin position="26"/>
        <end position="267"/>
    </location>
</feature>
<evidence type="ECO:0000256" key="1">
    <source>
        <dbReference type="SAM" id="SignalP"/>
    </source>
</evidence>
<gene>
    <name evidence="2" type="ORF">BT96DRAFT_1011219</name>
</gene>
<protein>
    <submittedName>
        <fullName evidence="2">Uncharacterized protein</fullName>
    </submittedName>
</protein>
<proteinExistence type="predicted"/>
<dbReference type="Proteomes" id="UP000799118">
    <property type="component" value="Unassembled WGS sequence"/>
</dbReference>